<dbReference type="InterPro" id="IPR036909">
    <property type="entry name" value="Cyt_c-like_dom_sf"/>
</dbReference>
<evidence type="ECO:0000313" key="7">
    <source>
        <dbReference type="EMBL" id="XCB34076.1"/>
    </source>
</evidence>
<dbReference type="KEGG" id="tpsc:RBB77_04055"/>
<dbReference type="PROSITE" id="PS51007">
    <property type="entry name" value="CYTC"/>
    <property type="match status" value="1"/>
</dbReference>
<accession>A0AAU7ZSZ9</accession>
<dbReference type="AlphaFoldDB" id="A0AAU7ZSZ9"/>
<keyword evidence="1 4" id="KW-0349">Heme</keyword>
<evidence type="ECO:0000256" key="2">
    <source>
        <dbReference type="ARBA" id="ARBA00022723"/>
    </source>
</evidence>
<evidence type="ECO:0000256" key="3">
    <source>
        <dbReference type="ARBA" id="ARBA00023004"/>
    </source>
</evidence>
<reference evidence="7" key="2">
    <citation type="journal article" date="2024" name="Environ. Microbiol.">
        <title>Genome analysis and description of Tunturibacter gen. nov. expands the diversity of Terriglobia in tundra soils.</title>
        <authorList>
            <person name="Messyasz A."/>
            <person name="Mannisto M.K."/>
            <person name="Kerkhof L.J."/>
            <person name="Haggblom M.M."/>
        </authorList>
    </citation>
    <scope>NUCLEOTIDE SEQUENCE</scope>
    <source>
        <strain evidence="7">X5P6</strain>
    </source>
</reference>
<evidence type="ECO:0000256" key="1">
    <source>
        <dbReference type="ARBA" id="ARBA00022617"/>
    </source>
</evidence>
<protein>
    <recommendedName>
        <fullName evidence="6">Cytochrome c domain-containing protein</fullName>
    </recommendedName>
</protein>
<evidence type="ECO:0000259" key="6">
    <source>
        <dbReference type="PROSITE" id="PS51007"/>
    </source>
</evidence>
<keyword evidence="3 4" id="KW-0408">Iron</keyword>
<evidence type="ECO:0000256" key="4">
    <source>
        <dbReference type="PROSITE-ProRule" id="PRU00433"/>
    </source>
</evidence>
<organism evidence="7">
    <name type="scientific">Tunturiibacter psychrotolerans</name>
    <dbReference type="NCBI Taxonomy" id="3069686"/>
    <lineage>
        <taxon>Bacteria</taxon>
        <taxon>Pseudomonadati</taxon>
        <taxon>Acidobacteriota</taxon>
        <taxon>Terriglobia</taxon>
        <taxon>Terriglobales</taxon>
        <taxon>Acidobacteriaceae</taxon>
        <taxon>Tunturiibacter</taxon>
    </lineage>
</organism>
<dbReference type="GO" id="GO:0009055">
    <property type="term" value="F:electron transfer activity"/>
    <property type="evidence" value="ECO:0007669"/>
    <property type="project" value="InterPro"/>
</dbReference>
<proteinExistence type="predicted"/>
<keyword evidence="2 4" id="KW-0479">Metal-binding</keyword>
<dbReference type="RefSeq" id="WP_353064919.1">
    <property type="nucleotide sequence ID" value="NZ_CP132942.1"/>
</dbReference>
<feature type="domain" description="Cytochrome c" evidence="6">
    <location>
        <begin position="64"/>
        <end position="231"/>
    </location>
</feature>
<sequence>MKSHNLIRIAAATAATVVIVLFAGTWRTARPVQAQNNWANEDSLVRIGFQIAPVPLNLRGKDKELVGLGSYLVNAVGDCNGCHTGGGPPNFNYAAGGNPYFGQPAKVDPTTYLEGGSDFGPAVPPIPGVYPPAAYGDYVGPDIIARNLTPDKTGLPEGGHTLADFKKIMKTGIDFDKLHPTCTSPAPVPTPTNCIPPPVDGALLQVMPWPTFHNMTDHHLEAIYEYLSAIPCLESSPDPSNVLHNDCGNPKTGKSTTPPDARRKKKGGSNGL</sequence>
<dbReference type="GO" id="GO:0020037">
    <property type="term" value="F:heme binding"/>
    <property type="evidence" value="ECO:0007669"/>
    <property type="project" value="InterPro"/>
</dbReference>
<gene>
    <name evidence="7" type="ORF">RBB77_04055</name>
</gene>
<evidence type="ECO:0000256" key="5">
    <source>
        <dbReference type="SAM" id="MobiDB-lite"/>
    </source>
</evidence>
<name>A0AAU7ZSZ9_9BACT</name>
<dbReference type="EMBL" id="CP132942">
    <property type="protein sequence ID" value="XCB34076.1"/>
    <property type="molecule type" value="Genomic_DNA"/>
</dbReference>
<feature type="region of interest" description="Disordered" evidence="5">
    <location>
        <begin position="238"/>
        <end position="272"/>
    </location>
</feature>
<dbReference type="InterPro" id="IPR009056">
    <property type="entry name" value="Cyt_c-like_dom"/>
</dbReference>
<dbReference type="GO" id="GO:0046872">
    <property type="term" value="F:metal ion binding"/>
    <property type="evidence" value="ECO:0007669"/>
    <property type="project" value="UniProtKB-KW"/>
</dbReference>
<reference evidence="7" key="1">
    <citation type="submission" date="2023-08" db="EMBL/GenBank/DDBJ databases">
        <authorList>
            <person name="Messyasz A."/>
            <person name="Mannisto M.K."/>
            <person name="Kerkhof L.J."/>
            <person name="Haggblom M."/>
        </authorList>
    </citation>
    <scope>NUCLEOTIDE SEQUENCE</scope>
    <source>
        <strain evidence="7">X5P6</strain>
    </source>
</reference>
<dbReference type="SUPFAM" id="SSF46626">
    <property type="entry name" value="Cytochrome c"/>
    <property type="match status" value="1"/>
</dbReference>
<feature type="compositionally biased region" description="Basic residues" evidence="5">
    <location>
        <begin position="262"/>
        <end position="272"/>
    </location>
</feature>